<comment type="function">
    <text evidence="10">Phospholipid scramblase involved in autophagy. Cycles between the preautophagosomal structure/phagophore assembly site (PAS) and the cytoplasmic vesicle pool and supplies membrane for the growing autophagosome. Lipid scramblase activity plays a key role in preautophagosomal structure/phagophore assembly by distributing the phospholipids that arrive through ATG2 from the cytoplasmic to the luminal leaflet of the bilayer, thereby driving autophagosomal membrane expansion.</text>
</comment>
<dbReference type="AlphaFoldDB" id="A0AAV1CQR5"/>
<dbReference type="GO" id="GO:0061709">
    <property type="term" value="P:reticulophagy"/>
    <property type="evidence" value="ECO:0007669"/>
    <property type="project" value="TreeGrafter"/>
</dbReference>
<protein>
    <recommendedName>
        <fullName evidence="3 10">Autophagy-related protein 9</fullName>
    </recommendedName>
</protein>
<feature type="transmembrane region" description="Helical" evidence="10">
    <location>
        <begin position="319"/>
        <end position="343"/>
    </location>
</feature>
<feature type="transmembrane region" description="Helical" evidence="10">
    <location>
        <begin position="156"/>
        <end position="177"/>
    </location>
</feature>
<dbReference type="GO" id="GO:0034727">
    <property type="term" value="P:piecemeal microautophagy of the nucleus"/>
    <property type="evidence" value="ECO:0007669"/>
    <property type="project" value="TreeGrafter"/>
</dbReference>
<dbReference type="EMBL" id="OX459119">
    <property type="protein sequence ID" value="CAI9096932.1"/>
    <property type="molecule type" value="Genomic_DNA"/>
</dbReference>
<evidence type="ECO:0000256" key="1">
    <source>
        <dbReference type="ARBA" id="ARBA00004511"/>
    </source>
</evidence>
<dbReference type="Proteomes" id="UP001161247">
    <property type="component" value="Chromosome 2"/>
</dbReference>
<dbReference type="PANTHER" id="PTHR13038">
    <property type="entry name" value="APG9 AUTOPHAGY 9"/>
    <property type="match status" value="1"/>
</dbReference>
<evidence type="ECO:0000256" key="5">
    <source>
        <dbReference type="ARBA" id="ARBA00022692"/>
    </source>
</evidence>
<evidence type="ECO:0000313" key="12">
    <source>
        <dbReference type="Proteomes" id="UP001161247"/>
    </source>
</evidence>
<name>A0AAV1CQR5_OLDCO</name>
<gene>
    <name evidence="11" type="ORF">OLC1_LOCUS7562</name>
</gene>
<feature type="transmembrane region" description="Helical" evidence="10">
    <location>
        <begin position="404"/>
        <end position="427"/>
    </location>
</feature>
<keyword evidence="8 10" id="KW-0445">Lipid transport</keyword>
<dbReference type="GO" id="GO:0034497">
    <property type="term" value="P:protein localization to phagophore assembly site"/>
    <property type="evidence" value="ECO:0007669"/>
    <property type="project" value="TreeGrafter"/>
</dbReference>
<evidence type="ECO:0000256" key="4">
    <source>
        <dbReference type="ARBA" id="ARBA00022448"/>
    </source>
</evidence>
<feature type="transmembrane region" description="Helical" evidence="10">
    <location>
        <begin position="439"/>
        <end position="458"/>
    </location>
</feature>
<comment type="similarity">
    <text evidence="2 10">Belongs to the ATG9 family.</text>
</comment>
<evidence type="ECO:0000256" key="8">
    <source>
        <dbReference type="ARBA" id="ARBA00023055"/>
    </source>
</evidence>
<feature type="transmembrane region" description="Helical" evidence="10">
    <location>
        <begin position="93"/>
        <end position="113"/>
    </location>
</feature>
<dbReference type="GO" id="GO:0000422">
    <property type="term" value="P:autophagy of mitochondrion"/>
    <property type="evidence" value="ECO:0007669"/>
    <property type="project" value="TreeGrafter"/>
</dbReference>
<keyword evidence="12" id="KW-1185">Reference proteome</keyword>
<reference evidence="11" key="1">
    <citation type="submission" date="2023-03" db="EMBL/GenBank/DDBJ databases">
        <authorList>
            <person name="Julca I."/>
        </authorList>
    </citation>
    <scope>NUCLEOTIDE SEQUENCE</scope>
</reference>
<keyword evidence="4 10" id="KW-0813">Transport</keyword>
<dbReference type="GO" id="GO:0034045">
    <property type="term" value="C:phagophore assembly site membrane"/>
    <property type="evidence" value="ECO:0007669"/>
    <property type="project" value="UniProtKB-SubCell"/>
</dbReference>
<keyword evidence="7 10" id="KW-0072">Autophagy</keyword>
<evidence type="ECO:0000256" key="3">
    <source>
        <dbReference type="ARBA" id="ARBA00018074"/>
    </source>
</evidence>
<dbReference type="GO" id="GO:0005776">
    <property type="term" value="C:autophagosome"/>
    <property type="evidence" value="ECO:0007669"/>
    <property type="project" value="TreeGrafter"/>
</dbReference>
<feature type="transmembrane region" description="Helical" evidence="10">
    <location>
        <begin position="501"/>
        <end position="527"/>
    </location>
</feature>
<dbReference type="GO" id="GO:0006869">
    <property type="term" value="P:lipid transport"/>
    <property type="evidence" value="ECO:0007669"/>
    <property type="project" value="UniProtKB-KW"/>
</dbReference>
<keyword evidence="5 10" id="KW-0812">Transmembrane</keyword>
<organism evidence="11 12">
    <name type="scientific">Oldenlandia corymbosa var. corymbosa</name>
    <dbReference type="NCBI Taxonomy" id="529605"/>
    <lineage>
        <taxon>Eukaryota</taxon>
        <taxon>Viridiplantae</taxon>
        <taxon>Streptophyta</taxon>
        <taxon>Embryophyta</taxon>
        <taxon>Tracheophyta</taxon>
        <taxon>Spermatophyta</taxon>
        <taxon>Magnoliopsida</taxon>
        <taxon>eudicotyledons</taxon>
        <taxon>Gunneridae</taxon>
        <taxon>Pentapetalae</taxon>
        <taxon>asterids</taxon>
        <taxon>lamiids</taxon>
        <taxon>Gentianales</taxon>
        <taxon>Rubiaceae</taxon>
        <taxon>Rubioideae</taxon>
        <taxon>Spermacoceae</taxon>
        <taxon>Hedyotis-Oldenlandia complex</taxon>
        <taxon>Oldenlandia</taxon>
    </lineage>
</organism>
<comment type="caution">
    <text evidence="10">Lacks conserved residue(s) required for the propagation of feature annotation.</text>
</comment>
<keyword evidence="9 10" id="KW-0472">Membrane</keyword>
<dbReference type="InterPro" id="IPR007241">
    <property type="entry name" value="Autophagy-rel_prot_9"/>
</dbReference>
<evidence type="ECO:0000256" key="10">
    <source>
        <dbReference type="RuleBase" id="RU364027"/>
    </source>
</evidence>
<evidence type="ECO:0000256" key="2">
    <source>
        <dbReference type="ARBA" id="ARBA00006185"/>
    </source>
</evidence>
<evidence type="ECO:0000256" key="7">
    <source>
        <dbReference type="ARBA" id="ARBA00023006"/>
    </source>
</evidence>
<evidence type="ECO:0000256" key="6">
    <source>
        <dbReference type="ARBA" id="ARBA00022989"/>
    </source>
</evidence>
<evidence type="ECO:0000313" key="11">
    <source>
        <dbReference type="EMBL" id="CAI9096932.1"/>
    </source>
</evidence>
<evidence type="ECO:0000256" key="9">
    <source>
        <dbReference type="ARBA" id="ARBA00023136"/>
    </source>
</evidence>
<comment type="subcellular location">
    <subcellularLocation>
        <location evidence="1 10">Preautophagosomal structure membrane</location>
        <topology evidence="1 10">Multi-pass membrane protein</topology>
    </subcellularLocation>
</comment>
<accession>A0AAV1CQR5</accession>
<feature type="transmembrane region" description="Helical" evidence="10">
    <location>
        <begin position="243"/>
        <end position="263"/>
    </location>
</feature>
<dbReference type="PANTHER" id="PTHR13038:SF10">
    <property type="entry name" value="AUTOPHAGY-RELATED PROTEIN 9"/>
    <property type="match status" value="1"/>
</dbReference>
<keyword evidence="6 10" id="KW-1133">Transmembrane helix</keyword>
<feature type="transmembrane region" description="Helical" evidence="10">
    <location>
        <begin position="275"/>
        <end position="298"/>
    </location>
</feature>
<proteinExistence type="inferred from homology"/>
<sequence length="873" mass="100581">MMFSGQKGPNALNLFNWKRQGDSSLTTGLLNVVPPEIELSDYRRTPSSGSESPTGLLNGEGLNVEPIADLDLFFERLYSYYCEKGLWCIIIKWIFELLSLAFTICFSGFFLLVVDWNGLRNAKCGMDAVESGIKPCDLSKEALHQHPLTPFTLTKAIILGYLGIFSIYWTFCFFRFFAQLKDTLKIRDFYYNSLQVTDNEIQTLPWALILEKVVRAQSSQQLCVVKNLSIHDVVMRLMRKENYLIGMLNKGVLAFPISSWVFGAGPTVKCGPNGVRYRLILTQTLEWTLNWCILQSMFDRNFRIRSEFISDAKTLKKRLMIVGLTMLLLSPFLVIFMLVFLFLRHAEQFYNHPSTASSRRWSNLAKWIFREFNEVDHLFKHRINNSVVHASEYLKQFPSPKISIVAKFISFVSGGFAAILIIIAFLEESLLEGHIFGRNLFWYAAVFGTITAISRAAVTDDVLVLDPQGMMSLVVQHTHYMPKRWRGKENTEAVRMEFETLFQYTVMMLLEEMASIFLTPFLLLFVVPKRVDDILQFIADFTVDVEGVGHVCSFSVFDFQNHGNGRYGSPFNCPHFQRSSQGKMEKSFLSFQSSYPSWEPNAHGKHFLANLDKFREQKLQAQAVRPAYGTPRMSPLNPSFRVPVDRNSLLPRESPFNNVRTAYQYGTVLPMDGEQKDYPYILDWYYASHTANNLGEIPPNVPGRVEEREKGLWLPSDLRPDIAAYDENWRQHEAANEEPWGQSFQERSHSQLDASTSAPHFGESVLQHNNLHNVGNPSTSGQWWFRNRPQGANPETSFMEPPNFNRETGYHHNDNDDYRIMEEEEQLDWVNPSRLSRTFIMDDDGGDFDLPFDDIYRRRSESPKDNWDPADIV</sequence>
<dbReference type="Pfam" id="PF04109">
    <property type="entry name" value="ATG9"/>
    <property type="match status" value="1"/>
</dbReference>